<comment type="subunit">
    <text evidence="6">Homodimer.</text>
</comment>
<evidence type="ECO:0000256" key="3">
    <source>
        <dbReference type="ARBA" id="ARBA00001946"/>
    </source>
</evidence>
<evidence type="ECO:0000256" key="9">
    <source>
        <dbReference type="ARBA" id="ARBA00022837"/>
    </source>
</evidence>
<organism evidence="14 15">
    <name type="scientific">Mycolicibacterium smegmatis (strain ATCC 700084 / mc(2)155)</name>
    <name type="common">Mycobacterium smegmatis</name>
    <dbReference type="NCBI Taxonomy" id="246196"/>
    <lineage>
        <taxon>Bacteria</taxon>
        <taxon>Bacillati</taxon>
        <taxon>Actinomycetota</taxon>
        <taxon>Actinomycetes</taxon>
        <taxon>Mycobacteriales</taxon>
        <taxon>Mycobacteriaceae</taxon>
        <taxon>Mycolicibacterium</taxon>
    </lineage>
</organism>
<feature type="domain" description="Transketolase-like pyrimidine-binding" evidence="13">
    <location>
        <begin position="318"/>
        <end position="481"/>
    </location>
</feature>
<comment type="similarity">
    <text evidence="5">Belongs to the transketolase family.</text>
</comment>
<dbReference type="InterPro" id="IPR005474">
    <property type="entry name" value="Transketolase_N"/>
</dbReference>
<dbReference type="AlphaFoldDB" id="A0R0M3"/>
<dbReference type="InterPro" id="IPR005475">
    <property type="entry name" value="Transketolase-like_Pyr-bd"/>
</dbReference>
<comment type="cofactor">
    <cofactor evidence="1">
        <name>Ca(2+)</name>
        <dbReference type="ChEBI" id="CHEBI:29108"/>
    </cofactor>
</comment>
<proteinExistence type="inferred from homology"/>
<evidence type="ECO:0000256" key="7">
    <source>
        <dbReference type="ARBA" id="ARBA00022679"/>
    </source>
</evidence>
<dbReference type="PROSITE" id="PS00802">
    <property type="entry name" value="TRANSKETOLASE_2"/>
    <property type="match status" value="1"/>
</dbReference>
<evidence type="ECO:0000256" key="2">
    <source>
        <dbReference type="ARBA" id="ARBA00001936"/>
    </source>
</evidence>
<feature type="compositionally biased region" description="Acidic residues" evidence="12">
    <location>
        <begin position="635"/>
        <end position="644"/>
    </location>
</feature>
<dbReference type="PANTHER" id="PTHR43195:SF1">
    <property type="entry name" value="FI06132P-RELATED"/>
    <property type="match status" value="1"/>
</dbReference>
<dbReference type="CDD" id="cd07033">
    <property type="entry name" value="TPP_PYR_DXS_TK_like"/>
    <property type="match status" value="1"/>
</dbReference>
<gene>
    <name evidence="14" type="ordered locus">MSMEG_4436</name>
</gene>
<dbReference type="GeneID" id="93459144"/>
<dbReference type="PANTHER" id="PTHR43195">
    <property type="entry name" value="TRANSKETOLASE"/>
    <property type="match status" value="1"/>
</dbReference>
<evidence type="ECO:0000256" key="4">
    <source>
        <dbReference type="ARBA" id="ARBA00001964"/>
    </source>
</evidence>
<dbReference type="NCBIfam" id="NF004559">
    <property type="entry name" value="PRK05899.2-5"/>
    <property type="match status" value="1"/>
</dbReference>
<dbReference type="Pfam" id="PF00456">
    <property type="entry name" value="Transketolase_N"/>
    <property type="match status" value="1"/>
</dbReference>
<dbReference type="SUPFAM" id="SSF52922">
    <property type="entry name" value="TK C-terminal domain-like"/>
    <property type="match status" value="1"/>
</dbReference>
<dbReference type="InterPro" id="IPR051424">
    <property type="entry name" value="Transketolase-like"/>
</dbReference>
<evidence type="ECO:0000259" key="13">
    <source>
        <dbReference type="SMART" id="SM00861"/>
    </source>
</evidence>
<dbReference type="InterPro" id="IPR029061">
    <property type="entry name" value="THDP-binding"/>
</dbReference>
<evidence type="ECO:0000256" key="6">
    <source>
        <dbReference type="ARBA" id="ARBA00011738"/>
    </source>
</evidence>
<dbReference type="GO" id="GO:0030976">
    <property type="term" value="F:thiamine pyrophosphate binding"/>
    <property type="evidence" value="ECO:0007669"/>
    <property type="project" value="TreeGrafter"/>
</dbReference>
<dbReference type="GO" id="GO:0000287">
    <property type="term" value="F:magnesium ion binding"/>
    <property type="evidence" value="ECO:0007669"/>
    <property type="project" value="UniProtKB-ARBA"/>
</dbReference>
<reference evidence="14 15" key="1">
    <citation type="submission" date="2006-10" db="EMBL/GenBank/DDBJ databases">
        <authorList>
            <person name="Fleischmann R.D."/>
            <person name="Dodson R.J."/>
            <person name="Haft D.H."/>
            <person name="Merkel J.S."/>
            <person name="Nelson W.C."/>
            <person name="Fraser C.M."/>
        </authorList>
    </citation>
    <scope>NUCLEOTIDE SEQUENCE [LARGE SCALE GENOMIC DNA]</scope>
    <source>
        <strain evidence="15">ATCC 700084 / mc(2)155</strain>
    </source>
</reference>
<dbReference type="eggNOG" id="COG0021">
    <property type="taxonomic scope" value="Bacteria"/>
</dbReference>
<feature type="region of interest" description="Disordered" evidence="12">
    <location>
        <begin position="624"/>
        <end position="644"/>
    </location>
</feature>
<dbReference type="EMBL" id="CP000480">
    <property type="protein sequence ID" value="ABK74088.1"/>
    <property type="molecule type" value="Genomic_DNA"/>
</dbReference>
<dbReference type="Pfam" id="PF02780">
    <property type="entry name" value="Transketolase_C"/>
    <property type="match status" value="1"/>
</dbReference>
<dbReference type="RefSeq" id="WP_011729833.1">
    <property type="nucleotide sequence ID" value="NC_008596.1"/>
</dbReference>
<keyword evidence="15" id="KW-1185">Reference proteome</keyword>
<dbReference type="CDD" id="cd02012">
    <property type="entry name" value="TPP_TK"/>
    <property type="match status" value="1"/>
</dbReference>
<dbReference type="Gene3D" id="3.40.50.970">
    <property type="match status" value="2"/>
</dbReference>
<evidence type="ECO:0000313" key="15">
    <source>
        <dbReference type="Proteomes" id="UP000000757"/>
    </source>
</evidence>
<dbReference type="SMART" id="SM00861">
    <property type="entry name" value="Transket_pyr"/>
    <property type="match status" value="1"/>
</dbReference>
<protein>
    <submittedName>
        <fullName evidence="14">Transketolase</fullName>
        <ecNumber evidence="14">2.2.1.1</ecNumber>
    </submittedName>
</protein>
<dbReference type="Proteomes" id="UP000000757">
    <property type="component" value="Chromosome"/>
</dbReference>
<dbReference type="PATRIC" id="fig|246196.19.peg.4349"/>
<dbReference type="Pfam" id="PF02779">
    <property type="entry name" value="Transket_pyr"/>
    <property type="match status" value="1"/>
</dbReference>
<evidence type="ECO:0000256" key="12">
    <source>
        <dbReference type="SAM" id="MobiDB-lite"/>
    </source>
</evidence>
<dbReference type="STRING" id="246196.MSMEG_4436"/>
<evidence type="ECO:0000256" key="5">
    <source>
        <dbReference type="ARBA" id="ARBA00007131"/>
    </source>
</evidence>
<dbReference type="FunFam" id="3.40.50.970:FF:000129">
    <property type="entry name" value="Transketolase"/>
    <property type="match status" value="1"/>
</dbReference>
<keyword evidence="10" id="KW-0460">Magnesium</keyword>
<dbReference type="OrthoDB" id="9759664at2"/>
<keyword evidence="8" id="KW-0479">Metal-binding</keyword>
<evidence type="ECO:0000256" key="10">
    <source>
        <dbReference type="ARBA" id="ARBA00022842"/>
    </source>
</evidence>
<dbReference type="GO" id="GO:0004802">
    <property type="term" value="F:transketolase activity"/>
    <property type="evidence" value="ECO:0007669"/>
    <property type="project" value="UniProtKB-EC"/>
</dbReference>
<name>A0R0M3_MYCS2</name>
<evidence type="ECO:0000256" key="8">
    <source>
        <dbReference type="ARBA" id="ARBA00022723"/>
    </source>
</evidence>
<dbReference type="KEGG" id="msb:LJ00_21960"/>
<feature type="region of interest" description="Disordered" evidence="12">
    <location>
        <begin position="283"/>
        <end position="312"/>
    </location>
</feature>
<evidence type="ECO:0000313" key="14">
    <source>
        <dbReference type="EMBL" id="ABK74088.1"/>
    </source>
</evidence>
<keyword evidence="11" id="KW-0786">Thiamine pyrophosphate</keyword>
<dbReference type="InterPro" id="IPR020826">
    <property type="entry name" value="Transketolase_BS"/>
</dbReference>
<evidence type="ECO:0000256" key="11">
    <source>
        <dbReference type="ARBA" id="ARBA00023052"/>
    </source>
</evidence>
<dbReference type="KEGG" id="msm:MSMEG_4436"/>
<dbReference type="GO" id="GO:0005737">
    <property type="term" value="C:cytoplasm"/>
    <property type="evidence" value="ECO:0007669"/>
    <property type="project" value="UniProtKB-ARBA"/>
</dbReference>
<keyword evidence="9" id="KW-0106">Calcium</keyword>
<feature type="compositionally biased region" description="Basic and acidic residues" evidence="12">
    <location>
        <begin position="624"/>
        <end position="634"/>
    </location>
</feature>
<keyword evidence="7 14" id="KW-0808">Transferase</keyword>
<accession>A0R0M3</accession>
<comment type="cofactor">
    <cofactor evidence="3">
        <name>Mg(2+)</name>
        <dbReference type="ChEBI" id="CHEBI:18420"/>
    </cofactor>
</comment>
<dbReference type="InterPro" id="IPR033248">
    <property type="entry name" value="Transketolase_C"/>
</dbReference>
<sequence length="644" mass="68243">MNESNDRIDTTLVGRLARQLRADAIRASTAAGSGHPTSSMSAADLTAVLLARHLSYDWERPDHPDNDHFILSKGHASPLLYAAFKAVGVITDTELMTGYRRFGSRLQGHPTPVLPWVDVASGSLGQGIAIGVGVALAGKFLDRSGFHVWTLCGDSEMAEGSVWEALDKAGYYGLSNFTVIVDVNRLGQRGPTEFGWDLETYAKRVEAFGARAISVDGHRLEAIDQALTAARNTTQPTVILARTVKGRGFSEVEDREGWHGKAFPPEMARRALAELGEVEGLTVAGPKPASRSGQSSAPGAGNPDGFSDRPRYAPGEKVATRAAYGAAVAALGAVNRRVVALDGEVSNSTGAAEFTEHHPERYFEMFIAEQQLVASSVGLHVRHYIPFASTFAAFLTRAHDFIRMAAVSQANICLIGSHAGVEIGADGPSQMALEDLAMMRSVHGATVLYPSDATSTVALVDLMADADGVRYLRTTRGAYPVLYEPATVFTIGGSHTLRSSSADDVTLIGAGVTVHQCLAAAESLHRDGIAARVIDVYSVKPIDRDTLLEAVRDTGARLVIAEDHHPEGGLGSAVLEAISGAETPRLKLMHLAVRAMPGSGTPAELLADAAIDAASIDKAARHLLQADDGRSDDGRSDDDETLTA</sequence>
<dbReference type="SUPFAM" id="SSF52518">
    <property type="entry name" value="Thiamin diphosphate-binding fold (THDP-binding)"/>
    <property type="match status" value="2"/>
</dbReference>
<dbReference type="InterPro" id="IPR009014">
    <property type="entry name" value="Transketo_C/PFOR_II"/>
</dbReference>
<comment type="cofactor">
    <cofactor evidence="4">
        <name>thiamine diphosphate</name>
        <dbReference type="ChEBI" id="CHEBI:58937"/>
    </cofactor>
</comment>
<dbReference type="EC" id="2.2.1.1" evidence="14"/>
<comment type="cofactor">
    <cofactor evidence="2">
        <name>Mn(2+)</name>
        <dbReference type="ChEBI" id="CHEBI:29035"/>
    </cofactor>
</comment>
<evidence type="ECO:0000256" key="1">
    <source>
        <dbReference type="ARBA" id="ARBA00001913"/>
    </source>
</evidence>
<dbReference type="Gene3D" id="3.40.50.920">
    <property type="match status" value="1"/>
</dbReference>
<dbReference type="PaxDb" id="246196-MSMEI_4328"/>